<evidence type="ECO:0000313" key="2">
    <source>
        <dbReference type="EMBL" id="GFO49665.1"/>
    </source>
</evidence>
<dbReference type="EMBL" id="BLXT01008494">
    <property type="protein sequence ID" value="GFO49665.1"/>
    <property type="molecule type" value="Genomic_DNA"/>
</dbReference>
<comment type="caution">
    <text evidence="2">The sequence shown here is derived from an EMBL/GenBank/DDBJ whole genome shotgun (WGS) entry which is preliminary data.</text>
</comment>
<evidence type="ECO:0000256" key="1">
    <source>
        <dbReference type="SAM" id="MobiDB-lite"/>
    </source>
</evidence>
<dbReference type="Proteomes" id="UP000735302">
    <property type="component" value="Unassembled WGS sequence"/>
</dbReference>
<name>A0AAV4E010_9GAST</name>
<sequence>MLWNLHPISRWYDISGKRSRVSSGLSSSTEEKSQESIVKEHVSRHGKLHRLLAINASFEHERVCSANGLLVEGGGDANCGPVACQNRRQRDSWCTS</sequence>
<organism evidence="2 3">
    <name type="scientific">Plakobranchus ocellatus</name>
    <dbReference type="NCBI Taxonomy" id="259542"/>
    <lineage>
        <taxon>Eukaryota</taxon>
        <taxon>Metazoa</taxon>
        <taxon>Spiralia</taxon>
        <taxon>Lophotrochozoa</taxon>
        <taxon>Mollusca</taxon>
        <taxon>Gastropoda</taxon>
        <taxon>Heterobranchia</taxon>
        <taxon>Euthyneura</taxon>
        <taxon>Panpulmonata</taxon>
        <taxon>Sacoglossa</taxon>
        <taxon>Placobranchoidea</taxon>
        <taxon>Plakobranchidae</taxon>
        <taxon>Plakobranchus</taxon>
    </lineage>
</organism>
<dbReference type="AlphaFoldDB" id="A0AAV4E010"/>
<keyword evidence="3" id="KW-1185">Reference proteome</keyword>
<feature type="region of interest" description="Disordered" evidence="1">
    <location>
        <begin position="18"/>
        <end position="37"/>
    </location>
</feature>
<gene>
    <name evidence="2" type="ORF">PoB_007617000</name>
</gene>
<reference evidence="2 3" key="1">
    <citation type="journal article" date="2021" name="Elife">
        <title>Chloroplast acquisition without the gene transfer in kleptoplastic sea slugs, Plakobranchus ocellatus.</title>
        <authorList>
            <person name="Maeda T."/>
            <person name="Takahashi S."/>
            <person name="Yoshida T."/>
            <person name="Shimamura S."/>
            <person name="Takaki Y."/>
            <person name="Nagai Y."/>
            <person name="Toyoda A."/>
            <person name="Suzuki Y."/>
            <person name="Arimoto A."/>
            <person name="Ishii H."/>
            <person name="Satoh N."/>
            <person name="Nishiyama T."/>
            <person name="Hasebe M."/>
            <person name="Maruyama T."/>
            <person name="Minagawa J."/>
            <person name="Obokata J."/>
            <person name="Shigenobu S."/>
        </authorList>
    </citation>
    <scope>NUCLEOTIDE SEQUENCE [LARGE SCALE GENOMIC DNA]</scope>
</reference>
<accession>A0AAV4E010</accession>
<evidence type="ECO:0000313" key="3">
    <source>
        <dbReference type="Proteomes" id="UP000735302"/>
    </source>
</evidence>
<protein>
    <submittedName>
        <fullName evidence="2">Uncharacterized protein</fullName>
    </submittedName>
</protein>
<proteinExistence type="predicted"/>